<dbReference type="InterPro" id="IPR001647">
    <property type="entry name" value="HTH_TetR"/>
</dbReference>
<dbReference type="Gene3D" id="1.10.10.60">
    <property type="entry name" value="Homeodomain-like"/>
    <property type="match status" value="1"/>
</dbReference>
<dbReference type="InterPro" id="IPR009057">
    <property type="entry name" value="Homeodomain-like_sf"/>
</dbReference>
<keyword evidence="3" id="KW-0804">Transcription</keyword>
<keyword evidence="2 4" id="KW-0238">DNA-binding</keyword>
<organism evidence="6 7">
    <name type="scientific">Candidatus Lambdaproteobacteria bacterium RIFOXYD2_FULL_56_26</name>
    <dbReference type="NCBI Taxonomy" id="1817773"/>
    <lineage>
        <taxon>Bacteria</taxon>
        <taxon>Pseudomonadati</taxon>
        <taxon>Pseudomonadota</taxon>
        <taxon>Candidatus Lambdaproteobacteria</taxon>
    </lineage>
</organism>
<feature type="DNA-binding region" description="H-T-H motif" evidence="4">
    <location>
        <begin position="29"/>
        <end position="48"/>
    </location>
</feature>
<evidence type="ECO:0000313" key="7">
    <source>
        <dbReference type="Proteomes" id="UP000177583"/>
    </source>
</evidence>
<feature type="domain" description="HTH tetR-type" evidence="5">
    <location>
        <begin position="6"/>
        <end position="66"/>
    </location>
</feature>
<comment type="caution">
    <text evidence="6">The sequence shown here is derived from an EMBL/GenBank/DDBJ whole genome shotgun (WGS) entry which is preliminary data.</text>
</comment>
<name>A0A1F6H418_9PROT</name>
<protein>
    <recommendedName>
        <fullName evidence="5">HTH tetR-type domain-containing protein</fullName>
    </recommendedName>
</protein>
<dbReference type="Pfam" id="PF17935">
    <property type="entry name" value="TetR_C_27"/>
    <property type="match status" value="1"/>
</dbReference>
<evidence type="ECO:0000256" key="1">
    <source>
        <dbReference type="ARBA" id="ARBA00023015"/>
    </source>
</evidence>
<evidence type="ECO:0000256" key="2">
    <source>
        <dbReference type="ARBA" id="ARBA00023125"/>
    </source>
</evidence>
<dbReference type="GO" id="GO:0003700">
    <property type="term" value="F:DNA-binding transcription factor activity"/>
    <property type="evidence" value="ECO:0007669"/>
    <property type="project" value="TreeGrafter"/>
</dbReference>
<gene>
    <name evidence="6" type="ORF">A2557_08925</name>
</gene>
<proteinExistence type="predicted"/>
<dbReference type="InterPro" id="IPR041478">
    <property type="entry name" value="TetR_C_27"/>
</dbReference>
<dbReference type="InterPro" id="IPR050109">
    <property type="entry name" value="HTH-type_TetR-like_transc_reg"/>
</dbReference>
<dbReference type="GO" id="GO:0000976">
    <property type="term" value="F:transcription cis-regulatory region binding"/>
    <property type="evidence" value="ECO:0007669"/>
    <property type="project" value="TreeGrafter"/>
</dbReference>
<evidence type="ECO:0000256" key="3">
    <source>
        <dbReference type="ARBA" id="ARBA00023163"/>
    </source>
</evidence>
<dbReference type="PANTHER" id="PTHR30055:SF234">
    <property type="entry name" value="HTH-TYPE TRANSCRIPTIONAL REGULATOR BETI"/>
    <property type="match status" value="1"/>
</dbReference>
<dbReference type="EMBL" id="MFNF01000001">
    <property type="protein sequence ID" value="OGH05084.1"/>
    <property type="molecule type" value="Genomic_DNA"/>
</dbReference>
<evidence type="ECO:0000313" key="6">
    <source>
        <dbReference type="EMBL" id="OGH05084.1"/>
    </source>
</evidence>
<reference evidence="6 7" key="1">
    <citation type="journal article" date="2016" name="Nat. Commun.">
        <title>Thousands of microbial genomes shed light on interconnected biogeochemical processes in an aquifer system.</title>
        <authorList>
            <person name="Anantharaman K."/>
            <person name="Brown C.T."/>
            <person name="Hug L.A."/>
            <person name="Sharon I."/>
            <person name="Castelle C.J."/>
            <person name="Probst A.J."/>
            <person name="Thomas B.C."/>
            <person name="Singh A."/>
            <person name="Wilkins M.J."/>
            <person name="Karaoz U."/>
            <person name="Brodie E.L."/>
            <person name="Williams K.H."/>
            <person name="Hubbard S.S."/>
            <person name="Banfield J.F."/>
        </authorList>
    </citation>
    <scope>NUCLEOTIDE SEQUENCE [LARGE SCALE GENOMIC DNA]</scope>
</reference>
<dbReference type="SUPFAM" id="SSF46689">
    <property type="entry name" value="Homeodomain-like"/>
    <property type="match status" value="1"/>
</dbReference>
<evidence type="ECO:0000259" key="5">
    <source>
        <dbReference type="PROSITE" id="PS50977"/>
    </source>
</evidence>
<evidence type="ECO:0000256" key="4">
    <source>
        <dbReference type="PROSITE-ProRule" id="PRU00335"/>
    </source>
</evidence>
<accession>A0A1F6H418</accession>
<dbReference type="SUPFAM" id="SSF48498">
    <property type="entry name" value="Tetracyclin repressor-like, C-terminal domain"/>
    <property type="match status" value="1"/>
</dbReference>
<keyword evidence="1" id="KW-0805">Transcription regulation</keyword>
<dbReference type="Proteomes" id="UP000177583">
    <property type="component" value="Unassembled WGS sequence"/>
</dbReference>
<dbReference type="AlphaFoldDB" id="A0A1F6H418"/>
<dbReference type="Gene3D" id="1.10.357.10">
    <property type="entry name" value="Tetracycline Repressor, domain 2"/>
    <property type="match status" value="1"/>
</dbReference>
<sequence length="197" mass="22655">MNQKRDDQQDKILDAAQQRFIQYGFKKTAMAEIAKDCDMSAANLYRYFTNKRDIGVSVVRRFVEFSRQLSAQVLGDSGLSEVEKLRRFVLETLRFNHRVFSEQIHLFELIQFISTEHPGMAKEHMGIKREFLVQVLYLGTKSGSFKVVNPELVGQTLFDGLVKFLVPYFLMLSPLPLEKLEAQANQVINLFLEGLSA</sequence>
<dbReference type="PRINTS" id="PR00455">
    <property type="entry name" value="HTHTETR"/>
</dbReference>
<dbReference type="PROSITE" id="PS50977">
    <property type="entry name" value="HTH_TETR_2"/>
    <property type="match status" value="1"/>
</dbReference>
<dbReference type="PANTHER" id="PTHR30055">
    <property type="entry name" value="HTH-TYPE TRANSCRIPTIONAL REGULATOR RUTR"/>
    <property type="match status" value="1"/>
</dbReference>
<dbReference type="InterPro" id="IPR036271">
    <property type="entry name" value="Tet_transcr_reg_TetR-rel_C_sf"/>
</dbReference>
<dbReference type="Pfam" id="PF00440">
    <property type="entry name" value="TetR_N"/>
    <property type="match status" value="1"/>
</dbReference>